<feature type="region of interest" description="Disordered" evidence="1">
    <location>
        <begin position="534"/>
        <end position="576"/>
    </location>
</feature>
<name>A0A6M3J4H7_9ZZZZ</name>
<sequence length="576" mass="65514">MAEKSTLDKIKDKERELKPLYDRMDRTRKSVYLTPYQMLKVDGKTIEDNVINVTMPYPAIIANTIINDLIDAHQQVIIEGDITPKAKNFLEKFFNDNFDEGDEVLSRKGYPSLYDWWCNHVCIRSYIGTRYVCQLIDGKYRIDVLPSDMRYCSREYGNDGLNWFCNSGYRLPSDVKAEYAIQLEEKGITLPSGNSYIFVRDWWSSDKNEVYLDDREIINQSHKFGEPPFVTGSPATGFLLRDDGYIAHESEDILFLIRGIIDEVNRSVSIEQTKAFELLRPPYEQEVEQNDSKPGEAPPKTGQTKKVKKGQMHQLLPTPDVNRAFLSGREDLNKAVQMGGVNDIDLGNVSQTVSAVWITAQTSIRKKFTAPRLKTISTCTSQLARMAERQYRLAVGMAKDDPEVLIGREGRKKLYKLGDFPNPEKYDIRYEYRSQSKTEEIANLAQFEAAPDLPMLYRLEHFLKVSNPQEVMGMIDMAEAKRIDPAITFYDLALSLARQAADIEDDDEKEANAKKMQSKIMTERGVAMLKQRLVPGQEQEMGSPPKPPAGRPETLMAMPGMLSGTAPKPQREPQAA</sequence>
<reference evidence="2" key="1">
    <citation type="submission" date="2020-03" db="EMBL/GenBank/DDBJ databases">
        <title>The deep terrestrial virosphere.</title>
        <authorList>
            <person name="Holmfeldt K."/>
            <person name="Nilsson E."/>
            <person name="Simone D."/>
            <person name="Lopez-Fernandez M."/>
            <person name="Wu X."/>
            <person name="de Brujin I."/>
            <person name="Lundin D."/>
            <person name="Andersson A."/>
            <person name="Bertilsson S."/>
            <person name="Dopson M."/>
        </authorList>
    </citation>
    <scope>NUCLEOTIDE SEQUENCE</scope>
    <source>
        <strain evidence="3">MM415A01034</strain>
        <strain evidence="2">MM415B00576</strain>
    </source>
</reference>
<dbReference type="EMBL" id="MT142347">
    <property type="protein sequence ID" value="QJA78663.1"/>
    <property type="molecule type" value="Genomic_DNA"/>
</dbReference>
<proteinExistence type="predicted"/>
<organism evidence="2">
    <name type="scientific">viral metagenome</name>
    <dbReference type="NCBI Taxonomy" id="1070528"/>
    <lineage>
        <taxon>unclassified sequences</taxon>
        <taxon>metagenomes</taxon>
        <taxon>organismal metagenomes</taxon>
    </lineage>
</organism>
<evidence type="ECO:0000256" key="1">
    <source>
        <dbReference type="SAM" id="MobiDB-lite"/>
    </source>
</evidence>
<feature type="region of interest" description="Disordered" evidence="1">
    <location>
        <begin position="281"/>
        <end position="313"/>
    </location>
</feature>
<evidence type="ECO:0008006" key="4">
    <source>
        <dbReference type="Google" id="ProtNLM"/>
    </source>
</evidence>
<protein>
    <recommendedName>
        <fullName evidence="4">Portal protein</fullName>
    </recommendedName>
</protein>
<gene>
    <name evidence="3" type="ORF">MM415A01034_0008</name>
    <name evidence="2" type="ORF">MM415B00576_0032</name>
</gene>
<evidence type="ECO:0000313" key="2">
    <source>
        <dbReference type="EMBL" id="QJA63812.1"/>
    </source>
</evidence>
<evidence type="ECO:0000313" key="3">
    <source>
        <dbReference type="EMBL" id="QJA78663.1"/>
    </source>
</evidence>
<dbReference type="AlphaFoldDB" id="A0A6M3J4H7"/>
<accession>A0A6M3J4H7</accession>
<dbReference type="EMBL" id="MT141506">
    <property type="protein sequence ID" value="QJA63812.1"/>
    <property type="molecule type" value="Genomic_DNA"/>
</dbReference>